<evidence type="ECO:0000259" key="2">
    <source>
        <dbReference type="Pfam" id="PF13349"/>
    </source>
</evidence>
<dbReference type="Pfam" id="PF13349">
    <property type="entry name" value="DUF4097"/>
    <property type="match status" value="1"/>
</dbReference>
<accession>A0A133Q453</accession>
<feature type="domain" description="DUF4097" evidence="2">
    <location>
        <begin position="45"/>
        <end position="242"/>
    </location>
</feature>
<dbReference type="EMBL" id="CP041722">
    <property type="protein sequence ID" value="QEX38519.1"/>
    <property type="molecule type" value="Genomic_DNA"/>
</dbReference>
<evidence type="ECO:0000313" key="8">
    <source>
        <dbReference type="Proteomes" id="UP000325462"/>
    </source>
</evidence>
<keyword evidence="1" id="KW-1133">Transmembrane helix</keyword>
<organism evidence="5 7">
    <name type="scientific">Staphylococcus lugdunensis</name>
    <dbReference type="NCBI Taxonomy" id="28035"/>
    <lineage>
        <taxon>Bacteria</taxon>
        <taxon>Bacillati</taxon>
        <taxon>Bacillota</taxon>
        <taxon>Bacilli</taxon>
        <taxon>Bacillales</taxon>
        <taxon>Staphylococcaceae</taxon>
        <taxon>Staphylococcus</taxon>
    </lineage>
</organism>
<reference evidence="5 7" key="2">
    <citation type="journal article" date="2019" name="Sci. Transl. Med.">
        <title>Quorum sensing between bacterial species on the skin protects against epidermal injury in atopic dermatitis.</title>
        <authorList>
            <person name="Williams M.R."/>
        </authorList>
    </citation>
    <scope>NUCLEOTIDE SEQUENCE [LARGE SCALE GENOMIC DNA]</scope>
    <source>
        <strain evidence="5 7">E7</strain>
    </source>
</reference>
<dbReference type="Proteomes" id="UP000070063">
    <property type="component" value="Unassembled WGS sequence"/>
</dbReference>
<dbReference type="Gene3D" id="2.160.20.120">
    <property type="match status" value="1"/>
</dbReference>
<dbReference type="OMA" id="YDFRFQT"/>
<evidence type="ECO:0000313" key="7">
    <source>
        <dbReference type="Proteomes" id="UP000293637"/>
    </source>
</evidence>
<dbReference type="GeneID" id="58091710"/>
<dbReference type="InterPro" id="IPR025164">
    <property type="entry name" value="Toastrack_DUF4097"/>
</dbReference>
<keyword evidence="1" id="KW-0472">Membrane</keyword>
<proteinExistence type="predicted"/>
<protein>
    <submittedName>
        <fullName evidence="4">DUF4097 domain-containing protein</fullName>
    </submittedName>
</protein>
<dbReference type="AlphaFoldDB" id="A0A133Q453"/>
<evidence type="ECO:0000313" key="6">
    <source>
        <dbReference type="Proteomes" id="UP000070063"/>
    </source>
</evidence>
<dbReference type="Proteomes" id="UP000293637">
    <property type="component" value="Unassembled WGS sequence"/>
</dbReference>
<evidence type="ECO:0000313" key="5">
    <source>
        <dbReference type="EMBL" id="TBW71602.1"/>
    </source>
</evidence>
<dbReference type="eggNOG" id="COG3595">
    <property type="taxonomic scope" value="Bacteria"/>
</dbReference>
<reference evidence="4 8" key="3">
    <citation type="submission" date="2019-07" db="EMBL/GenBank/DDBJ databases">
        <title>Comparative genome analysis of staphylococcus lugdunensis shows clonal complex-dependent diversity of the putative virulence factor, ess/type vii locus.</title>
        <authorList>
            <person name="Lebeurre J."/>
            <person name="Dahyot S."/>
            <person name="Diene S."/>
            <person name="Paulay A."/>
            <person name="Aubourg M."/>
            <person name="Argemi X."/>
            <person name="Giard J.-C."/>
            <person name="Tournier I."/>
            <person name="Francois P."/>
            <person name="Pestel-Caron M."/>
        </authorList>
    </citation>
    <scope>NUCLEOTIDE SEQUENCE [LARGE SCALE GENOMIC DNA]</scope>
    <source>
        <strain evidence="4 8">SL13</strain>
    </source>
</reference>
<dbReference type="EMBL" id="SCHB01000007">
    <property type="protein sequence ID" value="TBW71602.1"/>
    <property type="molecule type" value="Genomic_DNA"/>
</dbReference>
<evidence type="ECO:0000256" key="1">
    <source>
        <dbReference type="SAM" id="Phobius"/>
    </source>
</evidence>
<dbReference type="RefSeq" id="WP_002461393.1">
    <property type="nucleotide sequence ID" value="NZ_AP021848.1"/>
</dbReference>
<evidence type="ECO:0000313" key="4">
    <source>
        <dbReference type="EMBL" id="QEX38519.1"/>
    </source>
</evidence>
<keyword evidence="1" id="KW-0812">Transmembrane</keyword>
<evidence type="ECO:0000313" key="3">
    <source>
        <dbReference type="EMBL" id="KXA37646.1"/>
    </source>
</evidence>
<gene>
    <name evidence="5" type="ORF">EQ812_10360</name>
    <name evidence="4" type="ORF">FO454_06210</name>
    <name evidence="3" type="ORF">HMPREF3225_01544</name>
</gene>
<feature type="transmembrane region" description="Helical" evidence="1">
    <location>
        <begin position="6"/>
        <end position="25"/>
    </location>
</feature>
<dbReference type="STRING" id="28035.B6N84_04845"/>
<name>A0A133Q453_STALU</name>
<reference evidence="3 6" key="1">
    <citation type="submission" date="2016-01" db="EMBL/GenBank/DDBJ databases">
        <authorList>
            <person name="Mitreva M."/>
            <person name="Pepin K.H."/>
            <person name="Mihindukulasuriya K.A."/>
            <person name="Fulton R."/>
            <person name="Fronick C."/>
            <person name="O'Laughlin M."/>
            <person name="Miner T."/>
            <person name="Herter B."/>
            <person name="Rosa B.A."/>
            <person name="Cordes M."/>
            <person name="Tomlinson C."/>
            <person name="Wollam A."/>
            <person name="Palsikar V.B."/>
            <person name="Mardis E.R."/>
            <person name="Wilson R.K."/>
        </authorList>
    </citation>
    <scope>NUCLEOTIDE SEQUENCE [LARGE SCALE GENOMIC DNA]</scope>
    <source>
        <strain evidence="3 6">MJR7738</strain>
    </source>
</reference>
<sequence length="279" mass="31711">MKKVMIAGIAIFIIFFISGTLSWFMHDKEKYKNLKYTQSYDANEIKSLSIKASGGVHIKQGKQFKVKYYSDNKVTMHKYKGTLRVMQTKSSNRGYSVNVNPFRTINYMIEIEVPSKMLKHLTIDAPNNKLIIDGIQSAETTIYKGVDSINITNCHFDNAEINGDNYYMNINNSKMRSSRFKVDSGGFNIENSQMNDSIFLANQGDIRFEDMPRQSNLKAATKNGDINFAYKRKPKNTLLKLHPGHGKSVVTQSAFKEGKVGISHNILEFYTTDGDIIIQ</sequence>
<keyword evidence="8" id="KW-1185">Reference proteome</keyword>
<dbReference type="EMBL" id="LRQI01000069">
    <property type="protein sequence ID" value="KXA37646.1"/>
    <property type="molecule type" value="Genomic_DNA"/>
</dbReference>
<dbReference type="Proteomes" id="UP000325462">
    <property type="component" value="Chromosome"/>
</dbReference>